<name>A0A1D1XQI7_9ARAE</name>
<dbReference type="PANTHER" id="PTHR36784:SF1">
    <property type="entry name" value="HISTONE-LYSINE N-METHYLTRANSFERASE"/>
    <property type="match status" value="1"/>
</dbReference>
<organism evidence="3">
    <name type="scientific">Anthurium amnicola</name>
    <dbReference type="NCBI Taxonomy" id="1678845"/>
    <lineage>
        <taxon>Eukaryota</taxon>
        <taxon>Viridiplantae</taxon>
        <taxon>Streptophyta</taxon>
        <taxon>Embryophyta</taxon>
        <taxon>Tracheophyta</taxon>
        <taxon>Spermatophyta</taxon>
        <taxon>Magnoliopsida</taxon>
        <taxon>Liliopsida</taxon>
        <taxon>Araceae</taxon>
        <taxon>Pothoideae</taxon>
        <taxon>Potheae</taxon>
        <taxon>Anthurium</taxon>
    </lineage>
</organism>
<dbReference type="PANTHER" id="PTHR36784">
    <property type="entry name" value="HISTONE-LYSINE N-METHYLTRANSFERASE"/>
    <property type="match status" value="1"/>
</dbReference>
<reference evidence="3" key="1">
    <citation type="submission" date="2015-07" db="EMBL/GenBank/DDBJ databases">
        <title>Transcriptome Assembly of Anthurium amnicola.</title>
        <authorList>
            <person name="Suzuki J."/>
        </authorList>
    </citation>
    <scope>NUCLEOTIDE SEQUENCE</scope>
</reference>
<dbReference type="EMBL" id="GDJX01023317">
    <property type="protein sequence ID" value="JAT44619.1"/>
    <property type="molecule type" value="Transcribed_RNA"/>
</dbReference>
<sequence length="200" mass="23337">MELTGKWRKSRRRAPSDGHGGDGSSLPTRDDFRPLDTREQLELVSSFESQHARQSRLWRGVFAAFLLFFAGFLVYSIFQQAQHPWELRYHAYFMDDVDSWMVISADCAAVLACLIAVKGLLRDKSSDLRWLHYSCYIGACLAIFWLYHMLRLPRFRWDIIWLPLGPFSGALLCLYVEHLLAESLEDIRKLRGSVYYYKTS</sequence>
<feature type="transmembrane region" description="Helical" evidence="2">
    <location>
        <begin position="159"/>
        <end position="181"/>
    </location>
</feature>
<evidence type="ECO:0000313" key="3">
    <source>
        <dbReference type="EMBL" id="JAT44619.1"/>
    </source>
</evidence>
<feature type="compositionally biased region" description="Basic residues" evidence="1">
    <location>
        <begin position="1"/>
        <end position="13"/>
    </location>
</feature>
<keyword evidence="2" id="KW-0812">Transmembrane</keyword>
<evidence type="ECO:0000256" key="2">
    <source>
        <dbReference type="SAM" id="Phobius"/>
    </source>
</evidence>
<gene>
    <name evidence="3" type="primary">YGR016W_0</name>
    <name evidence="3" type="ORF">g.75529</name>
</gene>
<dbReference type="AlphaFoldDB" id="A0A1D1XQI7"/>
<evidence type="ECO:0000256" key="1">
    <source>
        <dbReference type="SAM" id="MobiDB-lite"/>
    </source>
</evidence>
<keyword evidence="2" id="KW-1133">Transmembrane helix</keyword>
<protein>
    <submittedName>
        <fullName evidence="3">Putative membrane protein YGR016W</fullName>
    </submittedName>
</protein>
<keyword evidence="2" id="KW-0472">Membrane</keyword>
<feature type="transmembrane region" description="Helical" evidence="2">
    <location>
        <begin position="99"/>
        <end position="121"/>
    </location>
</feature>
<feature type="region of interest" description="Disordered" evidence="1">
    <location>
        <begin position="1"/>
        <end position="32"/>
    </location>
</feature>
<feature type="transmembrane region" description="Helical" evidence="2">
    <location>
        <begin position="57"/>
        <end position="79"/>
    </location>
</feature>
<feature type="transmembrane region" description="Helical" evidence="2">
    <location>
        <begin position="130"/>
        <end position="147"/>
    </location>
</feature>
<proteinExistence type="predicted"/>
<accession>A0A1D1XQI7</accession>